<sequence>MALSPLLQALCDVVRPEFGTVPAVIRLEEADPGSACPPVVIKKRGPALVLKLDVPLARIPLLRSDAEGLTSACDYLVFYQPDDERTPTVYVFLCELKTSHSGGARQQIENGKMLAEYLVSMAVHHRLNQAPPRLQYRGIIFRGRGVAEPRGGQMRALCPYRQHPVWRDLGMATLPAVPERDISYFCTGILPV</sequence>
<dbReference type="AlphaFoldDB" id="A0A4U1IH66"/>
<gene>
    <name evidence="1" type="ORF">E8A74_49970</name>
</gene>
<evidence type="ECO:0000313" key="2">
    <source>
        <dbReference type="Proteomes" id="UP000309215"/>
    </source>
</evidence>
<reference evidence="1 2" key="1">
    <citation type="submission" date="2019-04" db="EMBL/GenBank/DDBJ databases">
        <authorList>
            <person name="Li Y."/>
            <person name="Wang J."/>
        </authorList>
    </citation>
    <scope>NUCLEOTIDE SEQUENCE [LARGE SCALE GENOMIC DNA]</scope>
    <source>
        <strain evidence="1 2">DSM 14668</strain>
    </source>
</reference>
<accession>A0A4U1IH66</accession>
<dbReference type="Proteomes" id="UP000309215">
    <property type="component" value="Unassembled WGS sequence"/>
</dbReference>
<name>A0A4U1IH66_9BACT</name>
<proteinExistence type="predicted"/>
<evidence type="ECO:0000313" key="1">
    <source>
        <dbReference type="EMBL" id="TKC93047.1"/>
    </source>
</evidence>
<keyword evidence="2" id="KW-1185">Reference proteome</keyword>
<dbReference type="OrthoDB" id="9830753at2"/>
<dbReference type="EMBL" id="SSMQ01000128">
    <property type="protein sequence ID" value="TKC93047.1"/>
    <property type="molecule type" value="Genomic_DNA"/>
</dbReference>
<dbReference type="RefSeq" id="WP_136936292.1">
    <property type="nucleotide sequence ID" value="NZ_SSMQ01000128.1"/>
</dbReference>
<comment type="caution">
    <text evidence="1">The sequence shown here is derived from an EMBL/GenBank/DDBJ whole genome shotgun (WGS) entry which is preliminary data.</text>
</comment>
<organism evidence="1 2">
    <name type="scientific">Polyangium fumosum</name>
    <dbReference type="NCBI Taxonomy" id="889272"/>
    <lineage>
        <taxon>Bacteria</taxon>
        <taxon>Pseudomonadati</taxon>
        <taxon>Myxococcota</taxon>
        <taxon>Polyangia</taxon>
        <taxon>Polyangiales</taxon>
        <taxon>Polyangiaceae</taxon>
        <taxon>Polyangium</taxon>
    </lineage>
</organism>
<protein>
    <submittedName>
        <fullName evidence="1">Uncharacterized protein</fullName>
    </submittedName>
</protein>